<dbReference type="EMBL" id="FOUB01000166">
    <property type="protein sequence ID" value="SFN27123.1"/>
    <property type="molecule type" value="Genomic_DNA"/>
</dbReference>
<proteinExistence type="predicted"/>
<evidence type="ECO:0000313" key="2">
    <source>
        <dbReference type="Proteomes" id="UP000183287"/>
    </source>
</evidence>
<dbReference type="OrthoDB" id="5918331at2"/>
<gene>
    <name evidence="1" type="ORF">SAMN05421863_11662</name>
</gene>
<accession>A0A1I4XP01</accession>
<evidence type="ECO:0000313" key="1">
    <source>
        <dbReference type="EMBL" id="SFN27123.1"/>
    </source>
</evidence>
<reference evidence="2" key="1">
    <citation type="submission" date="2016-10" db="EMBL/GenBank/DDBJ databases">
        <authorList>
            <person name="Varghese N."/>
            <person name="Submissions S."/>
        </authorList>
    </citation>
    <scope>NUCLEOTIDE SEQUENCE [LARGE SCALE GENOMIC DNA]</scope>
    <source>
        <strain evidence="2">Nm44</strain>
    </source>
</reference>
<organism evidence="1 2">
    <name type="scientific">Nitrosomonas communis</name>
    <dbReference type="NCBI Taxonomy" id="44574"/>
    <lineage>
        <taxon>Bacteria</taxon>
        <taxon>Pseudomonadati</taxon>
        <taxon>Pseudomonadota</taxon>
        <taxon>Betaproteobacteria</taxon>
        <taxon>Nitrosomonadales</taxon>
        <taxon>Nitrosomonadaceae</taxon>
        <taxon>Nitrosomonas</taxon>
    </lineage>
</organism>
<keyword evidence="2" id="KW-1185">Reference proteome</keyword>
<name>A0A1I4XP01_9PROT</name>
<dbReference type="Proteomes" id="UP000183287">
    <property type="component" value="Unassembled WGS sequence"/>
</dbReference>
<protein>
    <submittedName>
        <fullName evidence="1">Uncharacterized protein</fullName>
    </submittedName>
</protein>
<sequence>MSILIKTYEAVFEQYSAAMRRMAGLGIKLVPARTSHYEKVIGHWKDAYKTATADEERQIFPNFVSSKFGVFDFVSIYKVFGGMSAHQLTSVIEKLRKGVNGAINTTAKHQNSPLLAISFLKLQLQQRHITVVEILRPFSTPGQNKIKSNARKASILLETILAGQVGSGHCGIVILDVSKILNRGEAIYQGNLASLCGVAKIKGCVTSVSKKNRARMRHFS</sequence>
<dbReference type="AlphaFoldDB" id="A0A1I4XP01"/>
<dbReference type="RefSeq" id="WP_143083595.1">
    <property type="nucleotide sequence ID" value="NZ_FOUB01000166.1"/>
</dbReference>